<keyword evidence="2" id="KW-0808">Transferase</keyword>
<name>A0AAN9SZT0_PSOTE</name>
<evidence type="ECO:0000256" key="4">
    <source>
        <dbReference type="SAM" id="MobiDB-lite"/>
    </source>
</evidence>
<keyword evidence="8" id="KW-1185">Reference proteome</keyword>
<proteinExistence type="predicted"/>
<evidence type="ECO:0000256" key="1">
    <source>
        <dbReference type="ARBA" id="ARBA00022603"/>
    </source>
</evidence>
<dbReference type="InterPro" id="IPR029063">
    <property type="entry name" value="SAM-dependent_MTases_sf"/>
</dbReference>
<dbReference type="Gene3D" id="1.10.10.10">
    <property type="entry name" value="Winged helix-like DNA-binding domain superfamily/Winged helix DNA-binding domain"/>
    <property type="match status" value="1"/>
</dbReference>
<dbReference type="GO" id="GO:0008171">
    <property type="term" value="F:O-methyltransferase activity"/>
    <property type="evidence" value="ECO:0007669"/>
    <property type="project" value="InterPro"/>
</dbReference>
<dbReference type="SUPFAM" id="SSF46785">
    <property type="entry name" value="Winged helix' DNA-binding domain"/>
    <property type="match status" value="1"/>
</dbReference>
<keyword evidence="3" id="KW-0949">S-adenosyl-L-methionine</keyword>
<dbReference type="Pfam" id="PF08100">
    <property type="entry name" value="Dimerisation"/>
    <property type="match status" value="1"/>
</dbReference>
<dbReference type="FunFam" id="1.10.10.10:FF:000357">
    <property type="entry name" value="Caffeic acid 3-O-methyltransferase"/>
    <property type="match status" value="1"/>
</dbReference>
<dbReference type="Gene3D" id="3.40.50.150">
    <property type="entry name" value="Vaccinia Virus protein VP39"/>
    <property type="match status" value="1"/>
</dbReference>
<evidence type="ECO:0000313" key="7">
    <source>
        <dbReference type="EMBL" id="KAK7407780.1"/>
    </source>
</evidence>
<dbReference type="InterPro" id="IPR001077">
    <property type="entry name" value="COMT_C"/>
</dbReference>
<evidence type="ECO:0000256" key="3">
    <source>
        <dbReference type="ARBA" id="ARBA00022691"/>
    </source>
</evidence>
<dbReference type="PIRSF" id="PIRSF005739">
    <property type="entry name" value="O-mtase"/>
    <property type="match status" value="1"/>
</dbReference>
<comment type="caution">
    <text evidence="7">The sequence shown here is derived from an EMBL/GenBank/DDBJ whole genome shotgun (WGS) entry which is preliminary data.</text>
</comment>
<dbReference type="SUPFAM" id="SSF53335">
    <property type="entry name" value="S-adenosyl-L-methionine-dependent methyltransferases"/>
    <property type="match status" value="1"/>
</dbReference>
<evidence type="ECO:0000259" key="6">
    <source>
        <dbReference type="Pfam" id="PF08100"/>
    </source>
</evidence>
<dbReference type="GO" id="GO:0008757">
    <property type="term" value="F:S-adenosylmethionine-dependent methyltransferase activity"/>
    <property type="evidence" value="ECO:0007669"/>
    <property type="project" value="UniProtKB-ARBA"/>
</dbReference>
<evidence type="ECO:0000313" key="8">
    <source>
        <dbReference type="Proteomes" id="UP001386955"/>
    </source>
</evidence>
<protein>
    <recommendedName>
        <fullName evidence="9">Isoliquiritigenin 2'-O-methyltransferase</fullName>
    </recommendedName>
</protein>
<reference evidence="7 8" key="1">
    <citation type="submission" date="2024-01" db="EMBL/GenBank/DDBJ databases">
        <title>The genomes of 5 underutilized Papilionoideae crops provide insights into root nodulation and disease resistanc.</title>
        <authorList>
            <person name="Jiang F."/>
        </authorList>
    </citation>
    <scope>NUCLEOTIDE SEQUENCE [LARGE SCALE GENOMIC DNA]</scope>
    <source>
        <strain evidence="7">DUOXIRENSHENG_FW03</strain>
        <tissue evidence="7">Leaves</tissue>
    </source>
</reference>
<gene>
    <name evidence="7" type="ORF">VNO78_09858</name>
</gene>
<dbReference type="CDD" id="cd02440">
    <property type="entry name" value="AdoMet_MTases"/>
    <property type="match status" value="1"/>
</dbReference>
<dbReference type="GO" id="GO:0046983">
    <property type="term" value="F:protein dimerization activity"/>
    <property type="evidence" value="ECO:0007669"/>
    <property type="project" value="InterPro"/>
</dbReference>
<feature type="domain" description="O-methyltransferase C-terminal" evidence="5">
    <location>
        <begin position="152"/>
        <end position="358"/>
    </location>
</feature>
<feature type="region of interest" description="Disordered" evidence="4">
    <location>
        <begin position="1"/>
        <end position="21"/>
    </location>
</feature>
<dbReference type="EMBL" id="JAYMYS010000002">
    <property type="protein sequence ID" value="KAK7407780.1"/>
    <property type="molecule type" value="Genomic_DNA"/>
</dbReference>
<dbReference type="PANTHER" id="PTHR11746">
    <property type="entry name" value="O-METHYLTRANSFERASE"/>
    <property type="match status" value="1"/>
</dbReference>
<dbReference type="GO" id="GO:0032259">
    <property type="term" value="P:methylation"/>
    <property type="evidence" value="ECO:0007669"/>
    <property type="project" value="UniProtKB-KW"/>
</dbReference>
<dbReference type="InterPro" id="IPR012967">
    <property type="entry name" value="COMT_dimerisation"/>
</dbReference>
<evidence type="ECO:0000259" key="5">
    <source>
        <dbReference type="Pfam" id="PF00891"/>
    </source>
</evidence>
<dbReference type="InterPro" id="IPR016461">
    <property type="entry name" value="COMT-like"/>
</dbReference>
<evidence type="ECO:0000256" key="2">
    <source>
        <dbReference type="ARBA" id="ARBA00022679"/>
    </source>
</evidence>
<organism evidence="7 8">
    <name type="scientific">Psophocarpus tetragonolobus</name>
    <name type="common">Winged bean</name>
    <name type="synonym">Dolichos tetragonolobus</name>
    <dbReference type="NCBI Taxonomy" id="3891"/>
    <lineage>
        <taxon>Eukaryota</taxon>
        <taxon>Viridiplantae</taxon>
        <taxon>Streptophyta</taxon>
        <taxon>Embryophyta</taxon>
        <taxon>Tracheophyta</taxon>
        <taxon>Spermatophyta</taxon>
        <taxon>Magnoliopsida</taxon>
        <taxon>eudicotyledons</taxon>
        <taxon>Gunneridae</taxon>
        <taxon>Pentapetalae</taxon>
        <taxon>rosids</taxon>
        <taxon>fabids</taxon>
        <taxon>Fabales</taxon>
        <taxon>Fabaceae</taxon>
        <taxon>Papilionoideae</taxon>
        <taxon>50 kb inversion clade</taxon>
        <taxon>NPAAA clade</taxon>
        <taxon>indigoferoid/millettioid clade</taxon>
        <taxon>Phaseoleae</taxon>
        <taxon>Psophocarpus</taxon>
    </lineage>
</organism>
<dbReference type="Pfam" id="PF00891">
    <property type="entry name" value="Methyltransf_2"/>
    <property type="match status" value="1"/>
</dbReference>
<dbReference type="Proteomes" id="UP001386955">
    <property type="component" value="Unassembled WGS sequence"/>
</dbReference>
<dbReference type="FunFam" id="3.40.50.150:FF:000705">
    <property type="entry name" value="Uncharacterized protein"/>
    <property type="match status" value="1"/>
</dbReference>
<evidence type="ECO:0008006" key="9">
    <source>
        <dbReference type="Google" id="ProtNLM"/>
    </source>
</evidence>
<sequence>METHVERQTPIKGGAHSRTEKKKENEDDAYLCAVLLCFSRVLPAVLNAAVDINLFDIIAKAKSSCDSSLSASEIASLLPNQHPQLANRLERMLPLLASYSLFDCSIRTNEDGKRERVYSLSPVGQYFAFDKDDGSSLAPLQTLIHSGFHDIWKDVKDAIVDHDNNIHFQNVHGMPLYDYTEKNAELNHIFHKAGTHYAPIELKKILKSYKGFEGLSTLVDVGGGLGDTLKQILVAYPSIKGINFDLPQMIQNASPHPGIEHIGGDMFKSVPSGDAILLKFVCRNWPDKDCIKFLKICHKALPQHGKVIVMDYIIPNVPNSSYISKHTCTVDNVMFLAHDGRGRTENEFKNLCKSSGFSKFHVGSSDISITLGVMEFYK</sequence>
<feature type="domain" description="O-methyltransferase dimerisation" evidence="6">
    <location>
        <begin position="36"/>
        <end position="128"/>
    </location>
</feature>
<dbReference type="AlphaFoldDB" id="A0AAN9SZT0"/>
<accession>A0AAN9SZT0</accession>
<dbReference type="InterPro" id="IPR036390">
    <property type="entry name" value="WH_DNA-bd_sf"/>
</dbReference>
<dbReference type="PROSITE" id="PS51683">
    <property type="entry name" value="SAM_OMT_II"/>
    <property type="match status" value="1"/>
</dbReference>
<dbReference type="InterPro" id="IPR036388">
    <property type="entry name" value="WH-like_DNA-bd_sf"/>
</dbReference>
<keyword evidence="1" id="KW-0489">Methyltransferase</keyword>